<dbReference type="EMBL" id="FOUJ01000003">
    <property type="protein sequence ID" value="SFM62048.1"/>
    <property type="molecule type" value="Genomic_DNA"/>
</dbReference>
<organism evidence="6 7">
    <name type="scientific">Methanolobus profundi</name>
    <dbReference type="NCBI Taxonomy" id="487685"/>
    <lineage>
        <taxon>Archaea</taxon>
        <taxon>Methanobacteriati</taxon>
        <taxon>Methanobacteriota</taxon>
        <taxon>Stenosarchaea group</taxon>
        <taxon>Methanomicrobia</taxon>
        <taxon>Methanosarcinales</taxon>
        <taxon>Methanosarcinaceae</taxon>
        <taxon>Methanolobus</taxon>
    </lineage>
</organism>
<dbReference type="STRING" id="487685.SAMN04488696_1889"/>
<dbReference type="InterPro" id="IPR051550">
    <property type="entry name" value="SCF-Subunits/Alg-Epimerases"/>
</dbReference>
<sequence>MKICTYKTIFFILMCLSFILLTGNAIAVNVTVDCNGTGDYTSIQSAIDNASSGDSIIVMPGIYAENLLVDRSVSIASGSGNPEDTVIQPSNLTEKLISINADNVVVNGFTVTGANASKAMFLYESSGCLIENNIVSSNKYGIYLNNSDNNEVVNNTLLSNNFIGLCLFESDDNSVRSTYSSGNFIGFDLVSSCNNILSDNTLESDGVYGIYFHQYSHDNSILHNNISNTYDFEPLGASTLISASMEPISSNENKEFDVYLFADSSQKMLNEFSISEYDQSSTSTAPGVYGGLGLFLNKDNTGNIIVSNVVENSYIRGMYFGYGSSGNIIYDNYFSNTDNFYQYYNNTNIWNITLTPGENIAGGPYLGGNCWTNPSGTDFSQTHVDLNDDGICDGSYAIDSYNVDELPLYSYQNLLPEASIFSISPGYVKTGELVHFAGIGIDHDGYIQEYNWRSSIDGELSNDAYFTANTLSPGNHTIYCKVKDNDDEWSAEVSELLIVENDNEAYIRSQVYNGTDLQTLIGQNAVYVENGNYAIEINSSNFGAFNYDLNTDAGSEFLRIFNYTNISGSSDGRTIEEGQILYNTSILQVAYEADFDNEEVYGSTYPTTYPSIGFFGERYVSLSDENPDEIVKLLLDSDDKYVIRKSFALELPEGYALTAKQIDVEGDKVWMELSQNGEFLEDEVIDISGGPATWEYDLDIGDEDNVIVFRLLITDLFAGQVDDLVVVEGIWLVDFENIINVEAGYTFNEMEVLMVDSNLITMTNLNSLYLQKDKNLQLANNLFFKIADDNDLRFCLIKINNHNMSYYSYRSGYYYIPSHTATGPDSFDYSNFAGFYYNLDENISTEKLVIKQPLGDLQRTIDSGNITYTTTIHNINFSCNELNSDNEKYEVLGMFGKTYVPLESNNPGKLMQLLLDTNKEYLLCAGDKIELTNGYGLHYRSYDLDNNQFTIELLKGNNVYDENFSKQIVLDEVSGDATCEFRTNVIGIDDVLVMKIHLRTVENSPVSGQLIVDGIWLADYLDVIGIYNLEEFGNFYATICNNSIIFVNEDELSLTSNKRLELADGLYIEVAKNDSLSYCLLREESITDNNQLLDIDSSLSEQIISYRGDIPVFDINASDYVNITWYLDGKYEQINQSVITASYYPTISDSGIHSITAVVSNENDTAIMKWKWNIVVPYFPTYPAGMDVEIRSPVYDSQEISSIETNGKYIEINGSNFAGFYYDIDKNISTEILRIYNITAINGSNLTGWTINEGEVQYSTTISQVDYAANFADENSFENNQTYPGFCLFGDFFVPISDTNPGKLTKLLVDSDDKYTLRNNSTIELTNNYAITAKMIDVEHNKVWMEFTKDGESIASEIIDVSDGSVTWEYCVDIPEQNDIVVFRLLVTDVFQGQIDGLAVVGGIWIRDYKSDWLEIEEGDEFGELEVAEVNTNSISMYNFEQLNLTSNSEVYLGEGFDFKVANSDEPSFYLKEDILSSENYEVRGTVISGPFSWYDELSWDYKDFAGFVYDLDTNIGTERLSITHPWIYSNSESSTIEFEYMWYETSPVQIDYKADFDPENNEVNNMTYTLIGLFGDRYVSFNDTVPSKLARLIIDSDSEYTLNIGSPLELPLGYELIVTDVDTNTTANIEIRKDGEMLFIQNVSSSTDELTWEYKTDVGPLENITVFRTNINEIKSTSSDSYIILSGIWLVGYDDYFDVKSRDTYGVFMVDTVWTEIRMFNYKIITLDKGSDVDLADDIKLRVADTDTWIFYPYREYEITVNKNNQIPSVSDFVISSNTLNYGSSVTFSGNGTDQDGSIVACNWRSNIDGQLSTELSFTSSDLSVGNHTIYFKVKDDNGDWSDENSENILVNPVSPTTSTSTSSGGGGGGGGGGGTTGELYENIAFKDVRSEFVTKDSVTSYDFTDEDNELEYIQFTASRNWGQISATVECLHDTSALVDKEPEGTVYRNLNIWVGKSGFSENIEDCVIGFKVSKEWLAENEVDEGSVRLLHYSDGEWEELDTELVDEDDEYLHFKATTSGFSPFAIVGDSKLGSVDQGDTEISTGSADDEAVSTDNLEGPASKSIPAFEGVVSILAFLLAGYCMAHRKKG</sequence>
<feature type="region of interest" description="Disordered" evidence="4">
    <location>
        <begin position="2039"/>
        <end position="2062"/>
    </location>
</feature>
<evidence type="ECO:0000256" key="4">
    <source>
        <dbReference type="SAM" id="MobiDB-lite"/>
    </source>
</evidence>
<dbReference type="OrthoDB" id="125286at2157"/>
<dbReference type="InterPro" id="IPR006457">
    <property type="entry name" value="S_layer-rel_Mac"/>
</dbReference>
<dbReference type="InterPro" id="IPR026453">
    <property type="entry name" value="PGF_pre_PGF"/>
</dbReference>
<evidence type="ECO:0000259" key="5">
    <source>
        <dbReference type="SMART" id="SM00089"/>
    </source>
</evidence>
<comment type="pathway">
    <text evidence="1">Protein modification; protein ubiquitination.</text>
</comment>
<dbReference type="NCBIfam" id="TIGR03804">
    <property type="entry name" value="para_beta_helix"/>
    <property type="match status" value="2"/>
</dbReference>
<feature type="domain" description="PKD/Chitinase" evidence="5">
    <location>
        <begin position="1771"/>
        <end position="1933"/>
    </location>
</feature>
<evidence type="ECO:0000313" key="7">
    <source>
        <dbReference type="Proteomes" id="UP000198535"/>
    </source>
</evidence>
<evidence type="ECO:0000256" key="2">
    <source>
        <dbReference type="ARBA" id="ARBA00022737"/>
    </source>
</evidence>
<evidence type="ECO:0000313" key="6">
    <source>
        <dbReference type="EMBL" id="SFM62048.1"/>
    </source>
</evidence>
<dbReference type="SMART" id="SM00089">
    <property type="entry name" value="PKD"/>
    <property type="match status" value="2"/>
</dbReference>
<dbReference type="InterPro" id="IPR007742">
    <property type="entry name" value="NosD_dom"/>
</dbReference>
<dbReference type="InterPro" id="IPR006626">
    <property type="entry name" value="PbH1"/>
</dbReference>
<feature type="compositionally biased region" description="Gly residues" evidence="4">
    <location>
        <begin position="1865"/>
        <end position="1878"/>
    </location>
</feature>
<dbReference type="InterPro" id="IPR035986">
    <property type="entry name" value="PKD_dom_sf"/>
</dbReference>
<evidence type="ECO:0000256" key="1">
    <source>
        <dbReference type="ARBA" id="ARBA00004906"/>
    </source>
</evidence>
<dbReference type="InterPro" id="IPR011050">
    <property type="entry name" value="Pectin_lyase_fold/virulence"/>
</dbReference>
<keyword evidence="2" id="KW-0677">Repeat</keyword>
<keyword evidence="3" id="KW-0833">Ubl conjugation pathway</keyword>
<dbReference type="PANTHER" id="PTHR22990">
    <property type="entry name" value="F-BOX ONLY PROTEIN"/>
    <property type="match status" value="1"/>
</dbReference>
<dbReference type="SUPFAM" id="SSF49299">
    <property type="entry name" value="PKD domain"/>
    <property type="match status" value="2"/>
</dbReference>
<dbReference type="NCBIfam" id="TIGR01567">
    <property type="entry name" value="S_layer_rel_Mac"/>
    <property type="match status" value="3"/>
</dbReference>
<dbReference type="Proteomes" id="UP000198535">
    <property type="component" value="Unassembled WGS sequence"/>
</dbReference>
<feature type="region of interest" description="Disordered" evidence="4">
    <location>
        <begin position="1844"/>
        <end position="1878"/>
    </location>
</feature>
<dbReference type="Gene3D" id="2.160.20.10">
    <property type="entry name" value="Single-stranded right-handed beta-helix, Pectin lyase-like"/>
    <property type="match status" value="1"/>
</dbReference>
<protein>
    <submittedName>
        <fullName evidence="6">S-layer family duplication domain-containing protein</fullName>
    </submittedName>
</protein>
<dbReference type="Pfam" id="PF07752">
    <property type="entry name" value="S-layer"/>
    <property type="match status" value="4"/>
</dbReference>
<dbReference type="InterPro" id="IPR012334">
    <property type="entry name" value="Pectin_lyas_fold"/>
</dbReference>
<feature type="domain" description="PKD/Chitinase" evidence="5">
    <location>
        <begin position="418"/>
        <end position="501"/>
    </location>
</feature>
<dbReference type="RefSeq" id="WP_143072328.1">
    <property type="nucleotide sequence ID" value="NZ_FOUJ01000003.1"/>
</dbReference>
<dbReference type="Gene3D" id="2.60.98.40">
    <property type="match status" value="4"/>
</dbReference>
<dbReference type="SMART" id="SM00710">
    <property type="entry name" value="PbH1"/>
    <property type="match status" value="7"/>
</dbReference>
<reference evidence="7" key="1">
    <citation type="submission" date="2016-10" db="EMBL/GenBank/DDBJ databases">
        <authorList>
            <person name="Varghese N."/>
            <person name="Submissions S."/>
        </authorList>
    </citation>
    <scope>NUCLEOTIDE SEQUENCE [LARGE SCALE GENOMIC DNA]</scope>
    <source>
        <strain evidence="7">Mob M</strain>
    </source>
</reference>
<dbReference type="SUPFAM" id="SSF51126">
    <property type="entry name" value="Pectin lyase-like"/>
    <property type="match status" value="1"/>
</dbReference>
<keyword evidence="7" id="KW-1185">Reference proteome</keyword>
<dbReference type="InterPro" id="IPR022441">
    <property type="entry name" value="Para_beta_helix_rpt-2"/>
</dbReference>
<dbReference type="PANTHER" id="PTHR22990:SF15">
    <property type="entry name" value="F-BOX ONLY PROTEIN 10"/>
    <property type="match status" value="1"/>
</dbReference>
<evidence type="ECO:0000256" key="3">
    <source>
        <dbReference type="ARBA" id="ARBA00022786"/>
    </source>
</evidence>
<gene>
    <name evidence="6" type="ORF">SAMN04488696_1889</name>
</gene>
<dbReference type="Gene3D" id="2.60.40.4190">
    <property type="match status" value="4"/>
</dbReference>
<dbReference type="NCBIfam" id="TIGR04213">
    <property type="entry name" value="PGF_pre_PGF"/>
    <property type="match status" value="1"/>
</dbReference>
<dbReference type="Pfam" id="PF05048">
    <property type="entry name" value="NosD"/>
    <property type="match status" value="2"/>
</dbReference>
<dbReference type="Gene3D" id="2.60.40.10">
    <property type="entry name" value="Immunoglobulins"/>
    <property type="match status" value="1"/>
</dbReference>
<dbReference type="InterPro" id="IPR013783">
    <property type="entry name" value="Ig-like_fold"/>
</dbReference>
<name>A0A1I4SC34_9EURY</name>
<dbReference type="InterPro" id="IPR022409">
    <property type="entry name" value="PKD/Chitinase_dom"/>
</dbReference>
<proteinExistence type="predicted"/>
<accession>A0A1I4SC34</accession>